<reference evidence="1" key="1">
    <citation type="submission" date="2022-04" db="EMBL/GenBank/DDBJ databases">
        <title>Genome of the entomopathogenic fungus Entomophthora muscae.</title>
        <authorList>
            <person name="Elya C."/>
            <person name="Lovett B.R."/>
            <person name="Lee E."/>
            <person name="Macias A.M."/>
            <person name="Hajek A.E."/>
            <person name="De Bivort B.L."/>
            <person name="Kasson M.T."/>
            <person name="De Fine Licht H.H."/>
            <person name="Stajich J.E."/>
        </authorList>
    </citation>
    <scope>NUCLEOTIDE SEQUENCE</scope>
    <source>
        <strain evidence="1">Berkeley</strain>
    </source>
</reference>
<accession>A0ACC2S227</accession>
<keyword evidence="2" id="KW-1185">Reference proteome</keyword>
<dbReference type="EMBL" id="QTSX02005936">
    <property type="protein sequence ID" value="KAJ9056433.1"/>
    <property type="molecule type" value="Genomic_DNA"/>
</dbReference>
<protein>
    <submittedName>
        <fullName evidence="1">Co-chaperone</fullName>
    </submittedName>
</protein>
<comment type="caution">
    <text evidence="1">The sequence shown here is derived from an EMBL/GenBank/DDBJ whole genome shotgun (WGS) entry which is preliminary data.</text>
</comment>
<proteinExistence type="predicted"/>
<sequence length="305" mass="33582">MFDLKVKIEWSGKPSSGKTGVMGTLEVPEICHDSDSSDYVFEVLLSGNDNSSFGSSLLKLARNKLAEEVKDVILDFDRSLIERHIQDVHIEPEKINSPAPASPVSKPINENKTTESGGNLALEFDFYAPAFDVYKVLTDAKLITIWSKCNATFVPAPGLPFKLFSSTIKGSIISVTKYSEIVLSWRSQGWPEGIVFSSLFANNQLGVHSTVTIKLEDDPSSKKNPKKVKLTIIQNGIPSGWEVNTERHWRDEVVAPIISTFMFGEPSEHIGARALRSLTSLPLFVTASFGLTASALVYIYLASRN</sequence>
<evidence type="ECO:0000313" key="2">
    <source>
        <dbReference type="Proteomes" id="UP001165960"/>
    </source>
</evidence>
<evidence type="ECO:0000313" key="1">
    <source>
        <dbReference type="EMBL" id="KAJ9056433.1"/>
    </source>
</evidence>
<dbReference type="Proteomes" id="UP001165960">
    <property type="component" value="Unassembled WGS sequence"/>
</dbReference>
<name>A0ACC2S227_9FUNG</name>
<gene>
    <name evidence="1" type="primary">AHA1_4</name>
    <name evidence="1" type="ORF">DSO57_1033090</name>
</gene>
<organism evidence="1 2">
    <name type="scientific">Entomophthora muscae</name>
    <dbReference type="NCBI Taxonomy" id="34485"/>
    <lineage>
        <taxon>Eukaryota</taxon>
        <taxon>Fungi</taxon>
        <taxon>Fungi incertae sedis</taxon>
        <taxon>Zoopagomycota</taxon>
        <taxon>Entomophthoromycotina</taxon>
        <taxon>Entomophthoromycetes</taxon>
        <taxon>Entomophthorales</taxon>
        <taxon>Entomophthoraceae</taxon>
        <taxon>Entomophthora</taxon>
    </lineage>
</organism>